<gene>
    <name evidence="1" type="ORF">CFE62_006855</name>
</gene>
<dbReference type="PIRSF" id="PIRSF028744">
    <property type="entry name" value="Addict_mod_HI1419"/>
    <property type="match status" value="1"/>
</dbReference>
<name>A0A370CHP9_9COXI</name>
<organism evidence="1 2">
    <name type="scientific">Candidatus Aquirickettsiella gammari</name>
    <dbReference type="NCBI Taxonomy" id="2016198"/>
    <lineage>
        <taxon>Bacteria</taxon>
        <taxon>Pseudomonadati</taxon>
        <taxon>Pseudomonadota</taxon>
        <taxon>Gammaproteobacteria</taxon>
        <taxon>Legionellales</taxon>
        <taxon>Coxiellaceae</taxon>
        <taxon>Candidatus Aquirickettsiella</taxon>
    </lineage>
</organism>
<dbReference type="Pfam" id="PF05973">
    <property type="entry name" value="Gp49"/>
    <property type="match status" value="1"/>
</dbReference>
<accession>A0A370CHP9</accession>
<dbReference type="PANTHER" id="PTHR41791:SF1">
    <property type="entry name" value="SSL7039 PROTEIN"/>
    <property type="match status" value="1"/>
</dbReference>
<reference evidence="1 2" key="2">
    <citation type="journal article" date="2018" name="J. Invertebr. Pathol.">
        <title>'Candidatus Aquirickettsiella gammari' (Gammaproteobacteria: Legionellales: Coxiellaceae): A bacterial pathogen of the freshwater crustacean Gammarus fossarum (Malacostraca: Amphipoda).</title>
        <authorList>
            <person name="Bojko J."/>
            <person name="Dunn A.M."/>
            <person name="Stebbing P.D."/>
            <person name="van Aerle R."/>
            <person name="Bacela-Spychalska K."/>
            <person name="Bean T.P."/>
            <person name="Urrutia A."/>
            <person name="Stentiford G.D."/>
        </authorList>
    </citation>
    <scope>NUCLEOTIDE SEQUENCE [LARGE SCALE GENOMIC DNA]</scope>
    <source>
        <strain evidence="1">RA15029</strain>
    </source>
</reference>
<sequence length="109" mass="12835">MQIVLKKQIEIYVERNGQSPFVNWLEALDPLIRFRVKERLDRVALGNLGDYKQINKDIFELRLTFGAGYRIYFYKEDSKIILLLSGGNKSTQKKDIKKAISYLNDYLDE</sequence>
<dbReference type="InterPro" id="IPR014056">
    <property type="entry name" value="TypeIITA-like_toxin_pred"/>
</dbReference>
<dbReference type="InterPro" id="IPR009241">
    <property type="entry name" value="HigB-like"/>
</dbReference>
<dbReference type="EMBL" id="NMOS02000032">
    <property type="protein sequence ID" value="RDH39857.1"/>
    <property type="molecule type" value="Genomic_DNA"/>
</dbReference>
<comment type="caution">
    <text evidence="1">The sequence shown here is derived from an EMBL/GenBank/DDBJ whole genome shotgun (WGS) entry which is preliminary data.</text>
</comment>
<dbReference type="AlphaFoldDB" id="A0A370CHP9"/>
<proteinExistence type="predicted"/>
<evidence type="ECO:0000313" key="1">
    <source>
        <dbReference type="EMBL" id="RDH39857.1"/>
    </source>
</evidence>
<keyword evidence="2" id="KW-1185">Reference proteome</keyword>
<dbReference type="NCBIfam" id="TIGR02683">
    <property type="entry name" value="upstrm_HI1419"/>
    <property type="match status" value="1"/>
</dbReference>
<reference evidence="1 2" key="1">
    <citation type="journal article" date="2017" name="Int. J. Syst. Evol. Microbiol.">
        <title>Aquarickettsiella crustaci n. gen. n. sp. (Gammaproteobacteria: Legionellales: Coxiellaceae); a bacterial pathogen of the freshwater crustacean: Gammarus fossarum (Malacostraca: Amphipoda).</title>
        <authorList>
            <person name="Bojko J."/>
            <person name="Dunn A.M."/>
            <person name="Stebbing P.D."/>
            <person name="Van Aerle R."/>
            <person name="Bacela-Spychalska K."/>
            <person name="Bean T.P."/>
            <person name="Stentiford G.D."/>
        </authorList>
    </citation>
    <scope>NUCLEOTIDE SEQUENCE [LARGE SCALE GENOMIC DNA]</scope>
    <source>
        <strain evidence="1">RA15029</strain>
    </source>
</reference>
<protein>
    <submittedName>
        <fullName evidence="1">Type II toxin-antitoxin system RelE/ParE family toxin</fullName>
    </submittedName>
</protein>
<evidence type="ECO:0000313" key="2">
    <source>
        <dbReference type="Proteomes" id="UP000226429"/>
    </source>
</evidence>
<dbReference type="Proteomes" id="UP000226429">
    <property type="component" value="Unassembled WGS sequence"/>
</dbReference>
<dbReference type="PANTHER" id="PTHR41791">
    <property type="entry name" value="SSL7039 PROTEIN"/>
    <property type="match status" value="1"/>
</dbReference>